<gene>
    <name evidence="7" type="ORF">C725_0256</name>
</gene>
<keyword evidence="3 5" id="KW-1133">Transmembrane helix</keyword>
<dbReference type="InterPro" id="IPR007016">
    <property type="entry name" value="O-antigen_ligase-rel_domated"/>
</dbReference>
<evidence type="ECO:0000259" key="6">
    <source>
        <dbReference type="Pfam" id="PF04932"/>
    </source>
</evidence>
<feature type="transmembrane region" description="Helical" evidence="5">
    <location>
        <begin position="235"/>
        <end position="254"/>
    </location>
</feature>
<sequence length="459" mass="49004">MDQAAYTFAPPLPLPFLAAGVGIAILLLVIALRRAASIQAKFLILAIGLRVIFDAAAAFTLRPLPGGLTANALLSVATVGIGLLLVPPRSLRAVLLVPFYLMIGLIGLSALMNGFDMAAIQVIVKYAYFIAIFILAASAFAKEGANRTVALIGLSLAPAVIFQLLSLVAGTANASPTDGSVAFIGGFNHESIFSLVVATHLLLVCFSDRQSPLMRLGVILLLLVSLYLANYRTVILGLLPLLGVFGIQFLAVLLPPRQRALPLIAVAVIAAVGIAGVASDPEGRFGDAMEMVRNPGELIRPPDSFTPEERRFASARALVWSQYWYGFAEARGVQQIIGHGPDSWQSRFRVYAQNTFLSYLFEFGITGALAITFAMTGMALSSLRAPPVQRYRLVAAHFGFLLINLSTMPFWIVEGLIFYGLLCGLTVHYGWKGAPALTRPQAALQGRLAANPKPAISGT</sequence>
<evidence type="ECO:0000256" key="5">
    <source>
        <dbReference type="SAM" id="Phobius"/>
    </source>
</evidence>
<feature type="transmembrane region" description="Helical" evidence="5">
    <location>
        <begin position="12"/>
        <end position="30"/>
    </location>
</feature>
<dbReference type="EMBL" id="AMRV01000001">
    <property type="protein sequence ID" value="EMD84326.1"/>
    <property type="molecule type" value="Genomic_DNA"/>
</dbReference>
<dbReference type="GO" id="GO:0016020">
    <property type="term" value="C:membrane"/>
    <property type="evidence" value="ECO:0007669"/>
    <property type="project" value="UniProtKB-SubCell"/>
</dbReference>
<evidence type="ECO:0000256" key="3">
    <source>
        <dbReference type="ARBA" id="ARBA00022989"/>
    </source>
</evidence>
<feature type="transmembrane region" description="Helical" evidence="5">
    <location>
        <begin position="213"/>
        <end position="229"/>
    </location>
</feature>
<feature type="transmembrane region" description="Helical" evidence="5">
    <location>
        <begin position="356"/>
        <end position="381"/>
    </location>
</feature>
<keyword evidence="8" id="KW-1185">Reference proteome</keyword>
<feature type="transmembrane region" description="Helical" evidence="5">
    <location>
        <begin position="67"/>
        <end position="86"/>
    </location>
</feature>
<dbReference type="PANTHER" id="PTHR37422">
    <property type="entry name" value="TEICHURONIC ACID BIOSYNTHESIS PROTEIN TUAE"/>
    <property type="match status" value="1"/>
</dbReference>
<evidence type="ECO:0000313" key="7">
    <source>
        <dbReference type="EMBL" id="EMD84326.1"/>
    </source>
</evidence>
<keyword evidence="2 5" id="KW-0812">Transmembrane</keyword>
<reference evidence="7 8" key="1">
    <citation type="journal article" date="2013" name="Genome Announc.">
        <title>Draft Genome Sequence of Strain JLT2015T, Belonging to the Family Sphingomonadaceae of the Alphaproteobacteria.</title>
        <authorList>
            <person name="Tang K."/>
            <person name="Liu K."/>
            <person name="Li S."/>
            <person name="Jiao N."/>
        </authorList>
    </citation>
    <scope>NUCLEOTIDE SEQUENCE [LARGE SCALE GENOMIC DNA]</scope>
    <source>
        <strain evidence="7 8">JLT2015</strain>
    </source>
</reference>
<dbReference type="OrthoDB" id="7827596at2"/>
<evidence type="ECO:0000313" key="8">
    <source>
        <dbReference type="Proteomes" id="UP000011717"/>
    </source>
</evidence>
<comment type="subcellular location">
    <subcellularLocation>
        <location evidence="1">Membrane</location>
        <topology evidence="1">Multi-pass membrane protein</topology>
    </subcellularLocation>
</comment>
<keyword evidence="4 5" id="KW-0472">Membrane</keyword>
<dbReference type="RefSeq" id="WP_008599649.1">
    <property type="nucleotide sequence ID" value="NZ_AMRV01000001.1"/>
</dbReference>
<feature type="transmembrane region" description="Helical" evidence="5">
    <location>
        <begin position="261"/>
        <end position="279"/>
    </location>
</feature>
<feature type="transmembrane region" description="Helical" evidence="5">
    <location>
        <begin position="42"/>
        <end position="61"/>
    </location>
</feature>
<feature type="transmembrane region" description="Helical" evidence="5">
    <location>
        <begin position="118"/>
        <end position="141"/>
    </location>
</feature>
<name>M2TRB7_9SPHN</name>
<protein>
    <recommendedName>
        <fullName evidence="6">O-antigen ligase-related domain-containing protein</fullName>
    </recommendedName>
</protein>
<feature type="transmembrane region" description="Helical" evidence="5">
    <location>
        <begin position="93"/>
        <end position="112"/>
    </location>
</feature>
<proteinExistence type="predicted"/>
<evidence type="ECO:0000256" key="4">
    <source>
        <dbReference type="ARBA" id="ARBA00023136"/>
    </source>
</evidence>
<dbReference type="PANTHER" id="PTHR37422:SF13">
    <property type="entry name" value="LIPOPOLYSACCHARIDE BIOSYNTHESIS PROTEIN PA4999-RELATED"/>
    <property type="match status" value="1"/>
</dbReference>
<dbReference type="Proteomes" id="UP000011717">
    <property type="component" value="Unassembled WGS sequence"/>
</dbReference>
<organism evidence="7 8">
    <name type="scientific">Pacificimonas flava</name>
    <dbReference type="NCBI Taxonomy" id="1234595"/>
    <lineage>
        <taxon>Bacteria</taxon>
        <taxon>Pseudomonadati</taxon>
        <taxon>Pseudomonadota</taxon>
        <taxon>Alphaproteobacteria</taxon>
        <taxon>Sphingomonadales</taxon>
        <taxon>Sphingosinicellaceae</taxon>
        <taxon>Pacificimonas</taxon>
    </lineage>
</organism>
<dbReference type="InterPro" id="IPR051533">
    <property type="entry name" value="WaaL-like"/>
</dbReference>
<feature type="domain" description="O-antigen ligase-related" evidence="6">
    <location>
        <begin position="218"/>
        <end position="371"/>
    </location>
</feature>
<dbReference type="Pfam" id="PF04932">
    <property type="entry name" value="Wzy_C"/>
    <property type="match status" value="1"/>
</dbReference>
<comment type="caution">
    <text evidence="7">The sequence shown here is derived from an EMBL/GenBank/DDBJ whole genome shotgun (WGS) entry which is preliminary data.</text>
</comment>
<accession>M2TRB7</accession>
<feature type="transmembrane region" description="Helical" evidence="5">
    <location>
        <begin position="148"/>
        <end position="169"/>
    </location>
</feature>
<evidence type="ECO:0000256" key="1">
    <source>
        <dbReference type="ARBA" id="ARBA00004141"/>
    </source>
</evidence>
<dbReference type="AlphaFoldDB" id="M2TRB7"/>
<evidence type="ECO:0000256" key="2">
    <source>
        <dbReference type="ARBA" id="ARBA00022692"/>
    </source>
</evidence>